<evidence type="ECO:0000313" key="2">
    <source>
        <dbReference type="EMBL" id="OIJ13137.1"/>
    </source>
</evidence>
<sequence length="166" mass="18947">MAYLLAVSFLLHLVSFYLIIVLIQKTNSKKDLTETNELESIKREIEDLLISYTTEMKEENEKLLSDIERKRITKGVSELTIKSNDYKDDLHVNSSAPHIQKNVLQKVIEEDDAYTPPLVSVTEDSLEQSNTAKVLSFAKQGYTSKEIAKKLNMGDGEVELLLKFHK</sequence>
<comment type="caution">
    <text evidence="2">The sequence shown here is derived from an EMBL/GenBank/DDBJ whole genome shotgun (WGS) entry which is preliminary data.</text>
</comment>
<dbReference type="RefSeq" id="WP_071309737.1">
    <property type="nucleotide sequence ID" value="NZ_MLQR01000029.1"/>
</dbReference>
<keyword evidence="1" id="KW-0812">Transmembrane</keyword>
<keyword evidence="1" id="KW-1133">Transmembrane helix</keyword>
<dbReference type="AlphaFoldDB" id="A0A1S2LN86"/>
<evidence type="ECO:0000313" key="3">
    <source>
        <dbReference type="Proteomes" id="UP000179524"/>
    </source>
</evidence>
<feature type="transmembrane region" description="Helical" evidence="1">
    <location>
        <begin position="6"/>
        <end position="23"/>
    </location>
</feature>
<reference evidence="2 3" key="1">
    <citation type="submission" date="2016-10" db="EMBL/GenBank/DDBJ databases">
        <title>Draft genome sequences of four alkaliphilic bacteria belonging to the Anaerobacillus genus.</title>
        <authorList>
            <person name="Bassil N.M."/>
            <person name="Lloyd J.R."/>
        </authorList>
    </citation>
    <scope>NUCLEOTIDE SEQUENCE [LARGE SCALE GENOMIC DNA]</scope>
    <source>
        <strain evidence="2 3">DSM 18345</strain>
    </source>
</reference>
<keyword evidence="1" id="KW-0472">Membrane</keyword>
<dbReference type="OrthoDB" id="1708317at2"/>
<protein>
    <recommendedName>
        <fullName evidence="4">Swarming motility protein SwrB</fullName>
    </recommendedName>
</protein>
<evidence type="ECO:0000256" key="1">
    <source>
        <dbReference type="SAM" id="Phobius"/>
    </source>
</evidence>
<name>A0A1S2LN86_9BACI</name>
<dbReference type="EMBL" id="MLQR01000029">
    <property type="protein sequence ID" value="OIJ13137.1"/>
    <property type="molecule type" value="Genomic_DNA"/>
</dbReference>
<keyword evidence="3" id="KW-1185">Reference proteome</keyword>
<dbReference type="Proteomes" id="UP000179524">
    <property type="component" value="Unassembled WGS sequence"/>
</dbReference>
<proteinExistence type="predicted"/>
<dbReference type="Pfam" id="PF19610">
    <property type="entry name" value="DUF6115"/>
    <property type="match status" value="1"/>
</dbReference>
<accession>A0A1S2LN86</accession>
<dbReference type="InterPro" id="IPR046118">
    <property type="entry name" value="DUF6115"/>
</dbReference>
<evidence type="ECO:0008006" key="4">
    <source>
        <dbReference type="Google" id="ProtNLM"/>
    </source>
</evidence>
<gene>
    <name evidence="2" type="ORF">BKP37_11560</name>
</gene>
<organism evidence="2 3">
    <name type="scientific">Anaerobacillus alkalilacustris</name>
    <dbReference type="NCBI Taxonomy" id="393763"/>
    <lineage>
        <taxon>Bacteria</taxon>
        <taxon>Bacillati</taxon>
        <taxon>Bacillota</taxon>
        <taxon>Bacilli</taxon>
        <taxon>Bacillales</taxon>
        <taxon>Bacillaceae</taxon>
        <taxon>Anaerobacillus</taxon>
    </lineage>
</organism>